<keyword evidence="2" id="KW-0378">Hydrolase</keyword>
<evidence type="ECO:0000313" key="2">
    <source>
        <dbReference type="EMBL" id="GFS18467.1"/>
    </source>
</evidence>
<dbReference type="AlphaFoldDB" id="A0AAV4J6N5"/>
<keyword evidence="3" id="KW-1185">Reference proteome</keyword>
<dbReference type="FunFam" id="3.90.79.10:FF:000019">
    <property type="entry name" value="Thiamin pyrophosphokinase, putative"/>
    <property type="match status" value="1"/>
</dbReference>
<dbReference type="GO" id="GO:0044715">
    <property type="term" value="F:8-oxo-dGDP phosphatase activity"/>
    <property type="evidence" value="ECO:0007669"/>
    <property type="project" value="TreeGrafter"/>
</dbReference>
<feature type="domain" description="Nudix hydrolase" evidence="1">
    <location>
        <begin position="175"/>
        <end position="316"/>
    </location>
</feature>
<evidence type="ECO:0000313" key="3">
    <source>
        <dbReference type="Proteomes" id="UP000762676"/>
    </source>
</evidence>
<sequence>MYRSFLSHHVHAPLHCFPSLTRCTATLSSTCITHNRHGSAALPWVSLVQFNFVQLCKIVMLLEALQRGCLPFLVDNRQVGLIRPDFWTHFKNYPDVFNLHEKSDGTKKYGVHLNEDCKNYKERTNAVNKVLEDLRAKDAVGALRGWRDENYSVKSNYTMEPLLEVERAASGLFGFLQYGVHINGFTRSPNGEMKMWIGRRSKTKQTFPDMFDNMCAGGLPAGMGIMDCARKECQEEASVSDKLLDRLKPVGCISYFYEDERGLQPESQYVFDLELPEDFTPVNADGEMGSFQLLTMNEMQAEIVGGNFKPNCAAICLDFLIRHGFFDFDSDPNIMFYIEQMHAPLQSMYK</sequence>
<dbReference type="InterPro" id="IPR015797">
    <property type="entry name" value="NUDIX_hydrolase-like_dom_sf"/>
</dbReference>
<evidence type="ECO:0000259" key="1">
    <source>
        <dbReference type="PROSITE" id="PS51462"/>
    </source>
</evidence>
<organism evidence="2 3">
    <name type="scientific">Elysia marginata</name>
    <dbReference type="NCBI Taxonomy" id="1093978"/>
    <lineage>
        <taxon>Eukaryota</taxon>
        <taxon>Metazoa</taxon>
        <taxon>Spiralia</taxon>
        <taxon>Lophotrochozoa</taxon>
        <taxon>Mollusca</taxon>
        <taxon>Gastropoda</taxon>
        <taxon>Heterobranchia</taxon>
        <taxon>Euthyneura</taxon>
        <taxon>Panpulmonata</taxon>
        <taxon>Sacoglossa</taxon>
        <taxon>Placobranchoidea</taxon>
        <taxon>Plakobranchidae</taxon>
        <taxon>Elysia</taxon>
    </lineage>
</organism>
<dbReference type="PANTHER" id="PTHR13622">
    <property type="entry name" value="THIAMIN PYROPHOSPHOKINASE"/>
    <property type="match status" value="1"/>
</dbReference>
<dbReference type="SUPFAM" id="SSF55811">
    <property type="entry name" value="Nudix"/>
    <property type="match status" value="1"/>
</dbReference>
<dbReference type="EMBL" id="BMAT01006717">
    <property type="protein sequence ID" value="GFS18467.1"/>
    <property type="molecule type" value="Genomic_DNA"/>
</dbReference>
<dbReference type="CDD" id="cd03676">
    <property type="entry name" value="NUDIX_Tnr3_like"/>
    <property type="match status" value="1"/>
</dbReference>
<proteinExistence type="predicted"/>
<protein>
    <submittedName>
        <fullName evidence="2">Nudix hydrolase 20, chloroplastic</fullName>
    </submittedName>
</protein>
<comment type="caution">
    <text evidence="2">The sequence shown here is derived from an EMBL/GenBank/DDBJ whole genome shotgun (WGS) entry which is preliminary data.</text>
</comment>
<dbReference type="Pfam" id="PF15916">
    <property type="entry name" value="DUF4743"/>
    <property type="match status" value="1"/>
</dbReference>
<reference evidence="2 3" key="1">
    <citation type="journal article" date="2021" name="Elife">
        <title>Chloroplast acquisition without the gene transfer in kleptoplastic sea slugs, Plakobranchus ocellatus.</title>
        <authorList>
            <person name="Maeda T."/>
            <person name="Takahashi S."/>
            <person name="Yoshida T."/>
            <person name="Shimamura S."/>
            <person name="Takaki Y."/>
            <person name="Nagai Y."/>
            <person name="Toyoda A."/>
            <person name="Suzuki Y."/>
            <person name="Arimoto A."/>
            <person name="Ishii H."/>
            <person name="Satoh N."/>
            <person name="Nishiyama T."/>
            <person name="Hasebe M."/>
            <person name="Maruyama T."/>
            <person name="Minagawa J."/>
            <person name="Obokata J."/>
            <person name="Shigenobu S."/>
        </authorList>
    </citation>
    <scope>NUCLEOTIDE SEQUENCE [LARGE SCALE GENOMIC DNA]</scope>
</reference>
<dbReference type="Pfam" id="PF00293">
    <property type="entry name" value="NUDIX"/>
    <property type="match status" value="1"/>
</dbReference>
<name>A0AAV4J6N5_9GAST</name>
<dbReference type="Proteomes" id="UP000762676">
    <property type="component" value="Unassembled WGS sequence"/>
</dbReference>
<dbReference type="InterPro" id="IPR031804">
    <property type="entry name" value="DUF4743"/>
</dbReference>
<dbReference type="InterPro" id="IPR000086">
    <property type="entry name" value="NUDIX_hydrolase_dom"/>
</dbReference>
<dbReference type="Gene3D" id="3.90.79.10">
    <property type="entry name" value="Nucleoside Triphosphate Pyrophosphohydrolase"/>
    <property type="match status" value="1"/>
</dbReference>
<dbReference type="PANTHER" id="PTHR13622:SF8">
    <property type="entry name" value="THIAMIN PYROPHOSPHOKINASE 1"/>
    <property type="match status" value="1"/>
</dbReference>
<dbReference type="PROSITE" id="PS51462">
    <property type="entry name" value="NUDIX"/>
    <property type="match status" value="1"/>
</dbReference>
<accession>A0AAV4J6N5</accession>
<gene>
    <name evidence="2" type="ORF">ElyMa_003263800</name>
</gene>